<sequence>MLAYNELPVIVVSAVDTATAASFISELIDDEVKDVEVENEDTADRVWRMNNKYYTAEVRLRPLGDGCEGAGAGGRVDAHVVHLAAGEGEREARRRWAAVGGAPAVGVAAGEWARASPALARWAAAQRVDAVPLLERPSPDAPVAPDAPFAEAYGVQRVRDALHAHAWRGLRRHRHRPRAHAHAQAGDCVVRVEAGVGEGEGDGEEEEAGAVERAEAFALALGALGGARDSPADDAQRRARAEQLVAAFARALGLDADEC</sequence>
<gene>
    <name evidence="1" type="ORF">K1T71_002225</name>
</gene>
<reference evidence="1 2" key="1">
    <citation type="journal article" date="2021" name="Front. Genet.">
        <title>Chromosome-Level Genome Assembly Reveals Significant Gene Expansion in the Toll and IMD Signaling Pathways of Dendrolimus kikuchii.</title>
        <authorList>
            <person name="Zhou J."/>
            <person name="Wu P."/>
            <person name="Xiong Z."/>
            <person name="Liu N."/>
            <person name="Zhao N."/>
            <person name="Ji M."/>
            <person name="Qiu Y."/>
            <person name="Yang B."/>
        </authorList>
    </citation>
    <scope>NUCLEOTIDE SEQUENCE [LARGE SCALE GENOMIC DNA]</scope>
    <source>
        <strain evidence="1">Ann1</strain>
    </source>
</reference>
<dbReference type="Proteomes" id="UP000824533">
    <property type="component" value="Linkage Group LG03"/>
</dbReference>
<comment type="caution">
    <text evidence="1">The sequence shown here is derived from an EMBL/GenBank/DDBJ whole genome shotgun (WGS) entry which is preliminary data.</text>
</comment>
<name>A0ACC1DG64_9NEOP</name>
<keyword evidence="2" id="KW-1185">Reference proteome</keyword>
<accession>A0ACC1DG64</accession>
<proteinExistence type="predicted"/>
<evidence type="ECO:0000313" key="1">
    <source>
        <dbReference type="EMBL" id="KAJ0182856.1"/>
    </source>
</evidence>
<organism evidence="1 2">
    <name type="scientific">Dendrolimus kikuchii</name>
    <dbReference type="NCBI Taxonomy" id="765133"/>
    <lineage>
        <taxon>Eukaryota</taxon>
        <taxon>Metazoa</taxon>
        <taxon>Ecdysozoa</taxon>
        <taxon>Arthropoda</taxon>
        <taxon>Hexapoda</taxon>
        <taxon>Insecta</taxon>
        <taxon>Pterygota</taxon>
        <taxon>Neoptera</taxon>
        <taxon>Endopterygota</taxon>
        <taxon>Lepidoptera</taxon>
        <taxon>Glossata</taxon>
        <taxon>Ditrysia</taxon>
        <taxon>Bombycoidea</taxon>
        <taxon>Lasiocampidae</taxon>
        <taxon>Dendrolimus</taxon>
    </lineage>
</organism>
<protein>
    <submittedName>
        <fullName evidence="1">Uncharacterized protein</fullName>
    </submittedName>
</protein>
<dbReference type="EMBL" id="CM034389">
    <property type="protein sequence ID" value="KAJ0182856.1"/>
    <property type="molecule type" value="Genomic_DNA"/>
</dbReference>
<evidence type="ECO:0000313" key="2">
    <source>
        <dbReference type="Proteomes" id="UP000824533"/>
    </source>
</evidence>